<keyword evidence="10" id="KW-0496">Mitochondrion</keyword>
<dbReference type="RefSeq" id="YP_007890611.1">
    <property type="nucleotide sequence ID" value="NC_021126.1"/>
</dbReference>
<evidence type="ECO:0000256" key="7">
    <source>
        <dbReference type="ARBA" id="ARBA00023136"/>
    </source>
</evidence>
<dbReference type="PANTHER" id="PTHR10978:SF5">
    <property type="entry name" value="SUCCINATE DEHYDROGENASE CYTOCHROME B560 SUBUNIT, MITOCHONDRIAL"/>
    <property type="match status" value="1"/>
</dbReference>
<dbReference type="GeneID" id="15333011"/>
<reference evidence="10" key="2">
    <citation type="journal article" date="2013" name="Genome Biol. Evol.">
        <title>Strikingly bacteria-like and gene-rich mitochondrial genomes throughout jakobid protists.</title>
        <authorList>
            <person name="Burger G."/>
            <person name="Gray M.W."/>
            <person name="Forget L."/>
            <person name="Lang B.F."/>
        </authorList>
    </citation>
    <scope>NUCLEOTIDE SEQUENCE</scope>
    <source>
        <strain evidence="10">ATCC 50695</strain>
    </source>
</reference>
<dbReference type="GO" id="GO:0009055">
    <property type="term" value="F:electron transfer activity"/>
    <property type="evidence" value="ECO:0007669"/>
    <property type="project" value="InterPro"/>
</dbReference>
<dbReference type="GO" id="GO:0046872">
    <property type="term" value="F:metal ion binding"/>
    <property type="evidence" value="ECO:0007669"/>
    <property type="project" value="UniProtKB-KW"/>
</dbReference>
<evidence type="ECO:0000256" key="1">
    <source>
        <dbReference type="ARBA" id="ARBA00004141"/>
    </source>
</evidence>
<comment type="subcellular location">
    <subcellularLocation>
        <location evidence="1">Membrane</location>
        <topology evidence="1">Multi-pass membrane protein</topology>
    </subcellularLocation>
</comment>
<proteinExistence type="predicted"/>
<evidence type="ECO:0000256" key="6">
    <source>
        <dbReference type="ARBA" id="ARBA00023004"/>
    </source>
</evidence>
<keyword evidence="3 9" id="KW-0812">Transmembrane</keyword>
<geneLocation type="mitochondrion" evidence="10"/>
<dbReference type="PANTHER" id="PTHR10978">
    <property type="entry name" value="SUCCINATE DEHYDROGENASE CYTOCHROME B560 SUBUNIT"/>
    <property type="match status" value="1"/>
</dbReference>
<keyword evidence="7 9" id="KW-0472">Membrane</keyword>
<evidence type="ECO:0000256" key="3">
    <source>
        <dbReference type="ARBA" id="ARBA00022692"/>
    </source>
</evidence>
<evidence type="ECO:0000256" key="4">
    <source>
        <dbReference type="ARBA" id="ARBA00022723"/>
    </source>
</evidence>
<name>M4QD38_9EUKA</name>
<evidence type="ECO:0000313" key="10">
    <source>
        <dbReference type="EMBL" id="AGH24105.1"/>
    </source>
</evidence>
<evidence type="ECO:0000256" key="9">
    <source>
        <dbReference type="SAM" id="Phobius"/>
    </source>
</evidence>
<dbReference type="GO" id="GO:0005739">
    <property type="term" value="C:mitochondrion"/>
    <property type="evidence" value="ECO:0007669"/>
    <property type="project" value="GOC"/>
</dbReference>
<dbReference type="PROSITE" id="PS01000">
    <property type="entry name" value="SDH_CYT_1"/>
    <property type="match status" value="1"/>
</dbReference>
<accession>M4QD38</accession>
<keyword evidence="5 9" id="KW-1133">Transmembrane helix</keyword>
<dbReference type="EC" id="1.3.5.1" evidence="10"/>
<organism evidence="10">
    <name type="scientific">Jakoba bahamiensis</name>
    <dbReference type="NCBI Taxonomy" id="221721"/>
    <lineage>
        <taxon>Eukaryota</taxon>
        <taxon>Discoba</taxon>
        <taxon>Jakobida</taxon>
        <taxon>Histionina</taxon>
        <taxon>Jakobidae</taxon>
        <taxon>Jakoba</taxon>
    </lineage>
</organism>
<dbReference type="InterPro" id="IPR034804">
    <property type="entry name" value="SQR/QFR_C/D"/>
</dbReference>
<protein>
    <submittedName>
        <fullName evidence="10">Succinate dehydrogenase subunit 3</fullName>
        <ecNumber evidence="10">1.3.5.1</ecNumber>
    </submittedName>
</protein>
<feature type="transmembrane region" description="Helical" evidence="9">
    <location>
        <begin position="28"/>
        <end position="52"/>
    </location>
</feature>
<feature type="transmembrane region" description="Helical" evidence="9">
    <location>
        <begin position="113"/>
        <end position="131"/>
    </location>
</feature>
<dbReference type="NCBIfam" id="TIGR02970">
    <property type="entry name" value="succ_dehyd_cytB"/>
    <property type="match status" value="1"/>
</dbReference>
<evidence type="ECO:0000256" key="8">
    <source>
        <dbReference type="PIRSR" id="PIRSR000178-1"/>
    </source>
</evidence>
<evidence type="ECO:0000256" key="2">
    <source>
        <dbReference type="ARBA" id="ARBA00022617"/>
    </source>
</evidence>
<dbReference type="InterPro" id="IPR000701">
    <property type="entry name" value="SuccDH_FuR_B_TM-su"/>
</dbReference>
<keyword evidence="10" id="KW-0560">Oxidoreductase</keyword>
<dbReference type="InterPro" id="IPR018495">
    <property type="entry name" value="Succ_DH_cyt_bsu_CS"/>
</dbReference>
<dbReference type="GO" id="GO:0016020">
    <property type="term" value="C:membrane"/>
    <property type="evidence" value="ECO:0007669"/>
    <property type="project" value="UniProtKB-SubCell"/>
</dbReference>
<dbReference type="EMBL" id="KC353354">
    <property type="protein sequence ID" value="AGH24105.1"/>
    <property type="molecule type" value="Genomic_DNA"/>
</dbReference>
<dbReference type="InterPro" id="IPR014314">
    <property type="entry name" value="Succ_DH_cytb556"/>
</dbReference>
<dbReference type="SUPFAM" id="SSF81343">
    <property type="entry name" value="Fumarate reductase respiratory complex transmembrane subunits"/>
    <property type="match status" value="1"/>
</dbReference>
<comment type="cofactor">
    <cofactor evidence="8">
        <name>heme</name>
        <dbReference type="ChEBI" id="CHEBI:30413"/>
    </cofactor>
    <text evidence="8">The heme is bound between the two transmembrane subunits.</text>
</comment>
<dbReference type="Gene3D" id="1.20.1300.10">
    <property type="entry name" value="Fumarate reductase/succinate dehydrogenase, transmembrane subunit"/>
    <property type="match status" value="1"/>
</dbReference>
<dbReference type="GO" id="GO:0006099">
    <property type="term" value="P:tricarboxylic acid cycle"/>
    <property type="evidence" value="ECO:0007669"/>
    <property type="project" value="InterPro"/>
</dbReference>
<keyword evidence="6 8" id="KW-0408">Iron</keyword>
<dbReference type="GO" id="GO:0006121">
    <property type="term" value="P:mitochondrial electron transport, succinate to ubiquinone"/>
    <property type="evidence" value="ECO:0007669"/>
    <property type="project" value="TreeGrafter"/>
</dbReference>
<dbReference type="AlphaFoldDB" id="M4QD38"/>
<feature type="binding site" description="axial binding residue" evidence="8">
    <location>
        <position position="89"/>
    </location>
    <ligand>
        <name>heme</name>
        <dbReference type="ChEBI" id="CHEBI:30413"/>
        <note>ligand shared with second transmembrane subunit</note>
    </ligand>
    <ligandPart>
        <name>Fe</name>
        <dbReference type="ChEBI" id="CHEBI:18248"/>
    </ligandPart>
</feature>
<keyword evidence="2 8" id="KW-0349">Heme</keyword>
<gene>
    <name evidence="10" type="primary">sdh3</name>
</gene>
<feature type="transmembrane region" description="Helical" evidence="9">
    <location>
        <begin position="72"/>
        <end position="92"/>
    </location>
</feature>
<dbReference type="CDD" id="cd03499">
    <property type="entry name" value="SQR_TypeC_SdhC"/>
    <property type="match status" value="1"/>
</dbReference>
<dbReference type="PROSITE" id="PS01001">
    <property type="entry name" value="SDH_CYT_2"/>
    <property type="match status" value="1"/>
</dbReference>
<evidence type="ECO:0000256" key="5">
    <source>
        <dbReference type="ARBA" id="ARBA00022989"/>
    </source>
</evidence>
<dbReference type="GO" id="GO:0008177">
    <property type="term" value="F:succinate dehydrogenase (quinone) activity"/>
    <property type="evidence" value="ECO:0007669"/>
    <property type="project" value="UniProtKB-EC"/>
</dbReference>
<sequence>MVEFQINTRPISPHITIYKMPLTATLSILHRITGGVLSVGLFVFLLMFKFLMFHLSSYYSYQFFYYINMNLYYFWSFIGYIVLLFFSYHLFAGIRHLIWDLGIGLDLKDIYRSGYLILGLTFFSSLVLWLIY</sequence>
<reference evidence="10" key="1">
    <citation type="journal article" date="2006" name="RNA">
        <title>Hybrid E. coli--Mitochondrial ribonuclease P RNAs are catalytically active.</title>
        <authorList>
            <person name="Seif E."/>
            <person name="Cadieux A."/>
            <person name="Lang B.F."/>
        </authorList>
    </citation>
    <scope>NUCLEOTIDE SEQUENCE</scope>
    <source>
        <strain evidence="10">ATCC 50695</strain>
    </source>
</reference>
<dbReference type="Pfam" id="PF01127">
    <property type="entry name" value="Sdh_cyt"/>
    <property type="match status" value="1"/>
</dbReference>
<dbReference type="PIRSF" id="PIRSF000178">
    <property type="entry name" value="SDH_cyt_b560"/>
    <property type="match status" value="1"/>
</dbReference>
<keyword evidence="4 8" id="KW-0479">Metal-binding</keyword>